<organism evidence="2 3">
    <name type="scientific">Saliniramus fredricksonii</name>
    <dbReference type="NCBI Taxonomy" id="1653334"/>
    <lineage>
        <taxon>Bacteria</taxon>
        <taxon>Pseudomonadati</taxon>
        <taxon>Pseudomonadota</taxon>
        <taxon>Alphaproteobacteria</taxon>
        <taxon>Hyphomicrobiales</taxon>
        <taxon>Salinarimonadaceae</taxon>
        <taxon>Saliniramus</taxon>
    </lineage>
</organism>
<gene>
    <name evidence="2" type="ORF">GA0071312_1746</name>
</gene>
<proteinExistence type="predicted"/>
<dbReference type="RefSeq" id="WP_238947160.1">
    <property type="nucleotide sequence ID" value="NZ_FMBM01000002.1"/>
</dbReference>
<keyword evidence="3" id="KW-1185">Reference proteome</keyword>
<dbReference type="EMBL" id="FMBM01000002">
    <property type="protein sequence ID" value="SCC80818.1"/>
    <property type="molecule type" value="Genomic_DNA"/>
</dbReference>
<dbReference type="SMART" id="SM00901">
    <property type="entry name" value="FRG"/>
    <property type="match status" value="1"/>
</dbReference>
<protein>
    <submittedName>
        <fullName evidence="2">FRG domain-containing protein</fullName>
    </submittedName>
</protein>
<dbReference type="InterPro" id="IPR014966">
    <property type="entry name" value="FRG-dom"/>
</dbReference>
<dbReference type="Pfam" id="PF08867">
    <property type="entry name" value="FRG"/>
    <property type="match status" value="1"/>
</dbReference>
<evidence type="ECO:0000313" key="2">
    <source>
        <dbReference type="EMBL" id="SCC80818.1"/>
    </source>
</evidence>
<comment type="caution">
    <text evidence="2">The sequence shown here is derived from an EMBL/GenBank/DDBJ whole genome shotgun (WGS) entry which is preliminary data.</text>
</comment>
<reference evidence="2 3" key="1">
    <citation type="submission" date="2016-08" db="EMBL/GenBank/DDBJ databases">
        <authorList>
            <person name="Varghese N."/>
            <person name="Submissions Spin"/>
        </authorList>
    </citation>
    <scope>NUCLEOTIDE SEQUENCE [LARGE SCALE GENOMIC DNA]</scope>
    <source>
        <strain evidence="2 3">HL-109</strain>
    </source>
</reference>
<name>A0ABY0K8M0_9HYPH</name>
<dbReference type="Proteomes" id="UP000182800">
    <property type="component" value="Unassembled WGS sequence"/>
</dbReference>
<evidence type="ECO:0000313" key="3">
    <source>
        <dbReference type="Proteomes" id="UP000182800"/>
    </source>
</evidence>
<feature type="domain" description="FRG" evidence="1">
    <location>
        <begin position="22"/>
        <end position="119"/>
    </location>
</feature>
<sequence>MERGSQRETAWRDFLAWTERFTSGRWVFRGLGDDAYDLLPTVGRSKSYSSTSELAVLDIFRRRLTEFLSSTEPLNDWDALGLAQHHGAPTRLMDWTSNPLVAAFFAVNAKGRGGNPVLIAKSLGSDEIIQTDVDIDPFSCATGFVLPRFFTYRISSQSGLFSVHSDPTEPILDHREPARADMRFIIPVSQRNYFQERLFYFGFDAQRIMGDLDGIGTRLHWQYDRAVGLDVVR</sequence>
<accession>A0ABY0K8M0</accession>
<evidence type="ECO:0000259" key="1">
    <source>
        <dbReference type="SMART" id="SM00901"/>
    </source>
</evidence>